<evidence type="ECO:0000256" key="2">
    <source>
        <dbReference type="ARBA" id="ARBA00008061"/>
    </source>
</evidence>
<dbReference type="SMART" id="SM00642">
    <property type="entry name" value="Aamy"/>
    <property type="match status" value="1"/>
</dbReference>
<feature type="region of interest" description="Disordered" evidence="7">
    <location>
        <begin position="416"/>
        <end position="436"/>
    </location>
</feature>
<evidence type="ECO:0000256" key="5">
    <source>
        <dbReference type="ARBA" id="ARBA00023277"/>
    </source>
</evidence>
<dbReference type="PIRSF" id="PIRSF001021">
    <property type="entry name" value="Alph-amls_thrmst"/>
    <property type="match status" value="1"/>
</dbReference>
<keyword evidence="6" id="KW-0326">Glycosidase</keyword>
<dbReference type="EMBL" id="CABN01000064">
    <property type="protein sequence ID" value="CBH99860.1"/>
    <property type="molecule type" value="Genomic_DNA"/>
</dbReference>
<proteinExistence type="inferred from homology"/>
<comment type="similarity">
    <text evidence="2">Belongs to the glycosyl hydrolase 13 family.</text>
</comment>
<dbReference type="InterPro" id="IPR013780">
    <property type="entry name" value="Glyco_hydro_b"/>
</dbReference>
<keyword evidence="5" id="KW-0119">Carbohydrate metabolism</keyword>
<evidence type="ECO:0000256" key="7">
    <source>
        <dbReference type="SAM" id="MobiDB-lite"/>
    </source>
</evidence>
<dbReference type="GO" id="GO:0005509">
    <property type="term" value="F:calcium ion binding"/>
    <property type="evidence" value="ECO:0007669"/>
    <property type="project" value="InterPro"/>
</dbReference>
<dbReference type="PANTHER" id="PTHR43447">
    <property type="entry name" value="ALPHA-AMYLASE"/>
    <property type="match status" value="1"/>
</dbReference>
<reference evidence="9" key="1">
    <citation type="submission" date="2009-10" db="EMBL/GenBank/DDBJ databases">
        <title>Diversity of trophic interactions inside an arsenic-rich microbial ecosystem.</title>
        <authorList>
            <person name="Bertin P.N."/>
            <person name="Heinrich-Salmeron A."/>
            <person name="Pelletier E."/>
            <person name="Goulhen-Chollet F."/>
            <person name="Arsene-Ploetze F."/>
            <person name="Gallien S."/>
            <person name="Calteau A."/>
            <person name="Vallenet D."/>
            <person name="Casiot C."/>
            <person name="Chane-Woon-Ming B."/>
            <person name="Giloteaux L."/>
            <person name="Barakat M."/>
            <person name="Bonnefoy V."/>
            <person name="Bruneel O."/>
            <person name="Chandler M."/>
            <person name="Cleiss J."/>
            <person name="Duran R."/>
            <person name="Elbaz-Poulichet F."/>
            <person name="Fonknechten N."/>
            <person name="Lauga B."/>
            <person name="Mornico D."/>
            <person name="Ortet P."/>
            <person name="Schaeffer C."/>
            <person name="Siguier P."/>
            <person name="Alexander Thil Smith A."/>
            <person name="Van Dorsselaer A."/>
            <person name="Weissenbach J."/>
            <person name="Medigue C."/>
            <person name="Le Paslier D."/>
        </authorList>
    </citation>
    <scope>NUCLEOTIDE SEQUENCE</scope>
</reference>
<gene>
    <name evidence="9" type="ORF">CARN3_0824</name>
</gene>
<dbReference type="Pfam" id="PF09154">
    <property type="entry name" value="Alpha-amy_C_pro"/>
    <property type="match status" value="1"/>
</dbReference>
<dbReference type="InterPro" id="IPR017853">
    <property type="entry name" value="GH"/>
</dbReference>
<dbReference type="Gene3D" id="2.60.40.1180">
    <property type="entry name" value="Golgi alpha-mannosidase II"/>
    <property type="match status" value="1"/>
</dbReference>
<keyword evidence="4" id="KW-0378">Hydrolase</keyword>
<protein>
    <submittedName>
        <fullName evidence="9">Putative Alpha-amylase</fullName>
    </submittedName>
</protein>
<dbReference type="Gene3D" id="3.20.20.80">
    <property type="entry name" value="Glycosidases"/>
    <property type="match status" value="1"/>
</dbReference>
<evidence type="ECO:0000256" key="3">
    <source>
        <dbReference type="ARBA" id="ARBA00022723"/>
    </source>
</evidence>
<comment type="cofactor">
    <cofactor evidence="1">
        <name>Ca(2+)</name>
        <dbReference type="ChEBI" id="CHEBI:29108"/>
    </cofactor>
</comment>
<dbReference type="InterPro" id="IPR013776">
    <property type="entry name" value="A-amylase_thermo"/>
</dbReference>
<dbReference type="SUPFAM" id="SSF51445">
    <property type="entry name" value="(Trans)glycosidases"/>
    <property type="match status" value="1"/>
</dbReference>
<evidence type="ECO:0000259" key="8">
    <source>
        <dbReference type="SMART" id="SM00642"/>
    </source>
</evidence>
<evidence type="ECO:0000256" key="6">
    <source>
        <dbReference type="ARBA" id="ARBA00023295"/>
    </source>
</evidence>
<comment type="caution">
    <text evidence="9">The sequence shown here is derived from an EMBL/GenBank/DDBJ whole genome shotgun (WGS) entry which is preliminary data.</text>
</comment>
<dbReference type="GO" id="GO:0004553">
    <property type="term" value="F:hydrolase activity, hydrolyzing O-glycosyl compounds"/>
    <property type="evidence" value="ECO:0007669"/>
    <property type="project" value="InterPro"/>
</dbReference>
<dbReference type="AlphaFoldDB" id="E6PY51"/>
<dbReference type="InterPro" id="IPR015237">
    <property type="entry name" value="Alpha-amylase_C_pro"/>
</dbReference>
<evidence type="ECO:0000256" key="1">
    <source>
        <dbReference type="ARBA" id="ARBA00001913"/>
    </source>
</evidence>
<keyword evidence="3" id="KW-0479">Metal-binding</keyword>
<evidence type="ECO:0000256" key="4">
    <source>
        <dbReference type="ARBA" id="ARBA00022801"/>
    </source>
</evidence>
<dbReference type="GO" id="GO:0005975">
    <property type="term" value="P:carbohydrate metabolic process"/>
    <property type="evidence" value="ECO:0007669"/>
    <property type="project" value="InterPro"/>
</dbReference>
<dbReference type="InterPro" id="IPR006047">
    <property type="entry name" value="GH13_cat_dom"/>
</dbReference>
<feature type="domain" description="Glycosyl hydrolase family 13 catalytic" evidence="8">
    <location>
        <begin position="2"/>
        <end position="371"/>
    </location>
</feature>
<evidence type="ECO:0000313" key="9">
    <source>
        <dbReference type="EMBL" id="CBH99860.1"/>
    </source>
</evidence>
<accession>E6PY51</accession>
<sequence>MSVMLQAFYWDCPAKEKQDHNWWNFVAGHVEDLSKFGFDALWLPLISKAAQTRSMGYDPYDYFDLGDYDQKGGKKTWYENRAELVALIKKAHDNRMGCYADMFISHNSGGDEEEVNPFDGQKRWTKFYPKSGRFPRDWNCFHPSRYEVTLEGEFFADFPHLCHRNPLVYTSIMEYAQLIIEELGFDGFRFDFVKGYGAWMLGTIAKYRYVKDGKEFSPFVVGEYWEDGESIEQWLTKVNGFSDNQVAAFDFPLRYQLKNVCDTSHYDLRKLTRNGAIVTDRPRKAVTFVDNHDMGGNMIVNDKMLAYSYILVHEGYPSIFWYDYYNNNLARTGTPNGIDALISAHYRHAGGDSQILYVDPDLYIMQSSGFRDDNMQQSGLIYVLNNLGNKWSGTTVKTKWKNQKFVAVAWDGHDTAAPHERTTNAEGSSEFPAPPRGYVVYAPG</sequence>
<organism evidence="9">
    <name type="scientific">mine drainage metagenome</name>
    <dbReference type="NCBI Taxonomy" id="410659"/>
    <lineage>
        <taxon>unclassified sequences</taxon>
        <taxon>metagenomes</taxon>
        <taxon>ecological metagenomes</taxon>
    </lineage>
</organism>
<name>E6PY51_9ZZZZ</name>